<sequence length="369" mass="40758">MVRLSTQDAVDPAFWAGKRVFLTGHTGFKGSWLSLWLQKMGAELTGFALAPPTEPALFDVARVADAMTSIIGDIRDREMLENALVEARPDIVIHMAAQPLVRASYDDPVGTYATNVMGTVHLMEAARRVPSVRAICIVTTDKCYENREWDWGYRENEAMGGYDPYSNSKGCAELVTSAYRQSFFSNAQGGHGAAVGSGRAGNVIGGGDWAVDRLIPDILRAIAEERPVLIRNPLAIRPWQHVLEPLSGYLMLCQALWNDPGTAAQAFNFGPSDTDARPVQWIVERMCALWGEVAEWTHDESVQPHEARYLKLDISKARAELGWSPRWPLSRALDSIVTWHRAWLSGADMHSHCLAELDGFTATPLLQAA</sequence>
<evidence type="ECO:0000259" key="1">
    <source>
        <dbReference type="Pfam" id="PF16363"/>
    </source>
</evidence>
<dbReference type="Pfam" id="PF16363">
    <property type="entry name" value="GDP_Man_Dehyd"/>
    <property type="match status" value="1"/>
</dbReference>
<proteinExistence type="predicted"/>
<dbReference type="EC" id="4.2.1.45" evidence="2"/>
<dbReference type="PANTHER" id="PTHR43000">
    <property type="entry name" value="DTDP-D-GLUCOSE 4,6-DEHYDRATASE-RELATED"/>
    <property type="match status" value="1"/>
</dbReference>
<keyword evidence="2" id="KW-0456">Lyase</keyword>
<evidence type="ECO:0000313" key="2">
    <source>
        <dbReference type="EMBL" id="MBW4330262.1"/>
    </source>
</evidence>
<comment type="caution">
    <text evidence="2">The sequence shown here is derived from an EMBL/GenBank/DDBJ whole genome shotgun (WGS) entry which is preliminary data.</text>
</comment>
<evidence type="ECO:0000313" key="3">
    <source>
        <dbReference type="Proteomes" id="UP001197214"/>
    </source>
</evidence>
<dbReference type="InterPro" id="IPR013445">
    <property type="entry name" value="CDP_4_6_deHydtase"/>
</dbReference>
<dbReference type="CDD" id="cd05252">
    <property type="entry name" value="CDP_GD_SDR_e"/>
    <property type="match status" value="1"/>
</dbReference>
<gene>
    <name evidence="2" type="primary">rfbG</name>
    <name evidence="2" type="ORF">KY084_05175</name>
</gene>
<organism evidence="2 3">
    <name type="scientific">Stakelama flava</name>
    <dbReference type="NCBI Taxonomy" id="2860338"/>
    <lineage>
        <taxon>Bacteria</taxon>
        <taxon>Pseudomonadati</taxon>
        <taxon>Pseudomonadota</taxon>
        <taxon>Alphaproteobacteria</taxon>
        <taxon>Sphingomonadales</taxon>
        <taxon>Sphingomonadaceae</taxon>
        <taxon>Stakelama</taxon>
    </lineage>
</organism>
<feature type="domain" description="NAD(P)-binding" evidence="1">
    <location>
        <begin position="22"/>
        <end position="331"/>
    </location>
</feature>
<dbReference type="GO" id="GO:0047733">
    <property type="term" value="F:CDP-glucose 4,6-dehydratase activity"/>
    <property type="evidence" value="ECO:0007669"/>
    <property type="project" value="UniProtKB-EC"/>
</dbReference>
<protein>
    <submittedName>
        <fullName evidence="2">CDP-glucose 4,6-dehydratase</fullName>
        <ecNumber evidence="2">4.2.1.45</ecNumber>
    </submittedName>
</protein>
<dbReference type="Proteomes" id="UP001197214">
    <property type="component" value="Unassembled WGS sequence"/>
</dbReference>
<accession>A0ABS6XJ73</accession>
<name>A0ABS6XJ73_9SPHN</name>
<keyword evidence="3" id="KW-1185">Reference proteome</keyword>
<dbReference type="NCBIfam" id="TIGR02622">
    <property type="entry name" value="CDP_4_6_dhtase"/>
    <property type="match status" value="1"/>
</dbReference>
<dbReference type="InterPro" id="IPR016040">
    <property type="entry name" value="NAD(P)-bd_dom"/>
</dbReference>
<reference evidence="2 3" key="1">
    <citation type="submission" date="2021-07" db="EMBL/GenBank/DDBJ databases">
        <title>Stakelama flava sp. nov., a novel endophytic bacterium isolated from branch of Kandelia candel.</title>
        <authorList>
            <person name="Tuo L."/>
        </authorList>
    </citation>
    <scope>NUCLEOTIDE SEQUENCE [LARGE SCALE GENOMIC DNA]</scope>
    <source>
        <strain evidence="2 3">CBK3Z-3</strain>
    </source>
</reference>
<dbReference type="EMBL" id="JAHWZX010000003">
    <property type="protein sequence ID" value="MBW4330262.1"/>
    <property type="molecule type" value="Genomic_DNA"/>
</dbReference>